<feature type="chain" id="PRO_5034091194" description="Bone proteoglycan II" evidence="1">
    <location>
        <begin position="23"/>
        <end position="104"/>
    </location>
</feature>
<evidence type="ECO:0000256" key="1">
    <source>
        <dbReference type="SAM" id="SignalP"/>
    </source>
</evidence>
<feature type="signal peptide" evidence="1">
    <location>
        <begin position="1"/>
        <end position="22"/>
    </location>
</feature>
<sequence>MLPRCSCLLLLCVTQLVPPSSALPFEQRGFWDFALDSLENGTPEPPTPDVPMCPFGCHCQLRVVQCSDLEKRALKRITSLNEDRGFIWRKLSGKNWSKVVKISV</sequence>
<dbReference type="Ensembl" id="ENSNFUT00015026574.1">
    <property type="protein sequence ID" value="ENSNFUP00015025432.1"/>
    <property type="gene ID" value="ENSNFUG00015012298.1"/>
</dbReference>
<reference evidence="2" key="2">
    <citation type="submission" date="2025-09" db="UniProtKB">
        <authorList>
            <consortium name="Ensembl"/>
        </authorList>
    </citation>
    <scope>IDENTIFICATION</scope>
</reference>
<evidence type="ECO:0000313" key="3">
    <source>
        <dbReference type="Proteomes" id="UP000694548"/>
    </source>
</evidence>
<dbReference type="AlphaFoldDB" id="A0A8C6LXD1"/>
<keyword evidence="3" id="KW-1185">Reference proteome</keyword>
<keyword evidence="1" id="KW-0732">Signal</keyword>
<accession>A0A8C6LXD1</accession>
<evidence type="ECO:0008006" key="4">
    <source>
        <dbReference type="Google" id="ProtNLM"/>
    </source>
</evidence>
<dbReference type="Proteomes" id="UP000694548">
    <property type="component" value="Unassembled WGS sequence"/>
</dbReference>
<protein>
    <recommendedName>
        <fullName evidence="4">Bone proteoglycan II</fullName>
    </recommendedName>
</protein>
<dbReference type="GeneTree" id="ENSGT01120000275535"/>
<proteinExistence type="predicted"/>
<organism evidence="2 3">
    <name type="scientific">Nothobranchius furzeri</name>
    <name type="common">Turquoise killifish</name>
    <dbReference type="NCBI Taxonomy" id="105023"/>
    <lineage>
        <taxon>Eukaryota</taxon>
        <taxon>Metazoa</taxon>
        <taxon>Chordata</taxon>
        <taxon>Craniata</taxon>
        <taxon>Vertebrata</taxon>
        <taxon>Euteleostomi</taxon>
        <taxon>Actinopterygii</taxon>
        <taxon>Neopterygii</taxon>
        <taxon>Teleostei</taxon>
        <taxon>Neoteleostei</taxon>
        <taxon>Acanthomorphata</taxon>
        <taxon>Ovalentaria</taxon>
        <taxon>Atherinomorphae</taxon>
        <taxon>Cyprinodontiformes</taxon>
        <taxon>Nothobranchiidae</taxon>
        <taxon>Nothobranchius</taxon>
    </lineage>
</organism>
<evidence type="ECO:0000313" key="2">
    <source>
        <dbReference type="Ensembl" id="ENSNFUP00015025432.1"/>
    </source>
</evidence>
<reference evidence="2" key="1">
    <citation type="submission" date="2025-08" db="UniProtKB">
        <authorList>
            <consortium name="Ensembl"/>
        </authorList>
    </citation>
    <scope>IDENTIFICATION</scope>
</reference>
<name>A0A8C6LXD1_NOTFU</name>